<evidence type="ECO:0000313" key="1">
    <source>
        <dbReference type="Proteomes" id="UP000095286"/>
    </source>
</evidence>
<protein>
    <submittedName>
        <fullName evidence="2">Doublecortin domain-containing protein</fullName>
    </submittedName>
</protein>
<dbReference type="WBParaSite" id="RSKR_0000588200.1">
    <property type="protein sequence ID" value="RSKR_0000588200.1"/>
    <property type="gene ID" value="RSKR_0000588200"/>
</dbReference>
<sequence>MIKRELELAKTSSNLSASYTKKPCTVDDHQAKTIKVFAAGEYFLPPIRVNVCSKRYRSIDALFDEITARIPTLNYGARKLVSAEDKTLITDIEQLQNNGRYLCSDKADVNKIPSFDWDLYEKRIKHQQNFKTHFPPISSFDQFNKKHPTPKSCYT</sequence>
<name>A0AC35TYK6_9BILA</name>
<accession>A0AC35TYK6</accession>
<proteinExistence type="predicted"/>
<organism evidence="1 2">
    <name type="scientific">Rhabditophanes sp. KR3021</name>
    <dbReference type="NCBI Taxonomy" id="114890"/>
    <lineage>
        <taxon>Eukaryota</taxon>
        <taxon>Metazoa</taxon>
        <taxon>Ecdysozoa</taxon>
        <taxon>Nematoda</taxon>
        <taxon>Chromadorea</taxon>
        <taxon>Rhabditida</taxon>
        <taxon>Tylenchina</taxon>
        <taxon>Panagrolaimomorpha</taxon>
        <taxon>Strongyloidoidea</taxon>
        <taxon>Alloionematidae</taxon>
        <taxon>Rhabditophanes</taxon>
    </lineage>
</organism>
<dbReference type="Proteomes" id="UP000095286">
    <property type="component" value="Unplaced"/>
</dbReference>
<reference evidence="2" key="1">
    <citation type="submission" date="2016-11" db="UniProtKB">
        <authorList>
            <consortium name="WormBaseParasite"/>
        </authorList>
    </citation>
    <scope>IDENTIFICATION</scope>
    <source>
        <strain evidence="2">KR3021</strain>
    </source>
</reference>
<evidence type="ECO:0000313" key="2">
    <source>
        <dbReference type="WBParaSite" id="RSKR_0000588200.1"/>
    </source>
</evidence>